<feature type="domain" description="Methyltransferase type 11" evidence="1">
    <location>
        <begin position="31"/>
        <end position="79"/>
    </location>
</feature>
<dbReference type="Proteomes" id="UP000478571">
    <property type="component" value="Unassembled WGS sequence"/>
</dbReference>
<reference evidence="2 3" key="1">
    <citation type="submission" date="2020-01" db="EMBL/GenBank/DDBJ databases">
        <title>Draft Genome Sequence of Vibrio sp. strain OCN044, Isolated from a Healthy Coral at Palmyra Atoll.</title>
        <authorList>
            <person name="Videau P."/>
            <person name="Loughran R."/>
            <person name="Esquivel A."/>
            <person name="Deadmond M."/>
            <person name="Paddock B.E."/>
            <person name="Saw J.H."/>
            <person name="Ushijima B."/>
        </authorList>
    </citation>
    <scope>NUCLEOTIDE SEQUENCE [LARGE SCALE GENOMIC DNA]</scope>
    <source>
        <strain evidence="2 3">OCN044</strain>
    </source>
</reference>
<dbReference type="Pfam" id="PF08241">
    <property type="entry name" value="Methyltransf_11"/>
    <property type="match status" value="1"/>
</dbReference>
<dbReference type="InterPro" id="IPR013216">
    <property type="entry name" value="Methyltransf_11"/>
</dbReference>
<dbReference type="RefSeq" id="WP_160931661.1">
    <property type="nucleotide sequence ID" value="NZ_WWEU01000006.1"/>
</dbReference>
<dbReference type="GO" id="GO:0032259">
    <property type="term" value="P:methylation"/>
    <property type="evidence" value="ECO:0007669"/>
    <property type="project" value="UniProtKB-KW"/>
</dbReference>
<dbReference type="GO" id="GO:0008757">
    <property type="term" value="F:S-adenosylmethionine-dependent methyltransferase activity"/>
    <property type="evidence" value="ECO:0007669"/>
    <property type="project" value="InterPro"/>
</dbReference>
<gene>
    <name evidence="2" type="ORF">GTG28_16105</name>
</gene>
<dbReference type="EMBL" id="WWEU01000006">
    <property type="protein sequence ID" value="MYM60753.1"/>
    <property type="molecule type" value="Genomic_DNA"/>
</dbReference>
<accession>A0A6L8LZ39</accession>
<keyword evidence="2" id="KW-0808">Transferase</keyword>
<keyword evidence="3" id="KW-1185">Reference proteome</keyword>
<protein>
    <submittedName>
        <fullName evidence="2">Methyltransferase domain-containing protein</fullName>
    </submittedName>
</protein>
<keyword evidence="2" id="KW-0489">Methyltransferase</keyword>
<dbReference type="InterPro" id="IPR029063">
    <property type="entry name" value="SAM-dependent_MTases_sf"/>
</dbReference>
<sequence length="181" mass="21037">MKKLHIGAGSDIKPGWINHDVAALEGIDIVHDLGDYPWPWQDSSIDEIFMKDVLEHLPDTIKVMEELHRICKPGAKIYIAVPFWNSYEAITDPTHTSQFNEFTFDFFDPSKDRCKNRPYYTSARFKIKKIGFGVSFLRPYLQIRLLSRYFVIYNPIGKWVLGFMASLLNNIITGLEIHLEK</sequence>
<proteinExistence type="predicted"/>
<organism evidence="2 3">
    <name type="scientific">Vibrio tetraodonis subsp. pristinus</name>
    <dbReference type="NCBI Taxonomy" id="2695891"/>
    <lineage>
        <taxon>Bacteria</taxon>
        <taxon>Pseudomonadati</taxon>
        <taxon>Pseudomonadota</taxon>
        <taxon>Gammaproteobacteria</taxon>
        <taxon>Vibrionales</taxon>
        <taxon>Vibrionaceae</taxon>
        <taxon>Vibrio</taxon>
    </lineage>
</organism>
<evidence type="ECO:0000313" key="3">
    <source>
        <dbReference type="Proteomes" id="UP000478571"/>
    </source>
</evidence>
<dbReference type="Gene3D" id="3.40.50.150">
    <property type="entry name" value="Vaccinia Virus protein VP39"/>
    <property type="match status" value="1"/>
</dbReference>
<comment type="caution">
    <text evidence="2">The sequence shown here is derived from an EMBL/GenBank/DDBJ whole genome shotgun (WGS) entry which is preliminary data.</text>
</comment>
<evidence type="ECO:0000313" key="2">
    <source>
        <dbReference type="EMBL" id="MYM60753.1"/>
    </source>
</evidence>
<evidence type="ECO:0000259" key="1">
    <source>
        <dbReference type="Pfam" id="PF08241"/>
    </source>
</evidence>
<dbReference type="AlphaFoldDB" id="A0A6L8LZ39"/>
<dbReference type="SUPFAM" id="SSF53335">
    <property type="entry name" value="S-adenosyl-L-methionine-dependent methyltransferases"/>
    <property type="match status" value="1"/>
</dbReference>
<name>A0A6L8LZ39_9VIBR</name>